<name>A0A1M5PGV3_9HYPH</name>
<protein>
    <submittedName>
        <fullName evidence="4">Putative spermidine/putrescine transport system substrate-binding protein</fullName>
    </submittedName>
</protein>
<sequence length="349" mass="37374">MPDFKMNRRQFGLGLAAAGLSMPMLSRPGLAAGSVTVATFPNAWEQAYRKVIVPMLAAKGTTLTIAPALTTAQIAKVLAAKQGSAPPPYDALLLSPGDIDIAVKNDLLAEVDPSKISNWSKLAPASQGKYGPTVTLEVDGFAYNPDVVPKPTSYKDLFENPAFAGKVSWTGFDSNTAIEFYSEIAKVYGSGPYDMDAVFKLFKDKKDFLGPIVDTTSHQMTMLQQGEIGVFMASTNNVAQLKALGAKAEFTSPDTGSPAVPVVIVMTKGATNPDAVHEYMDAAISADAQNVLQMPPTEYIPTNSDVKLAPGLAAYLTPETMSKLVYLDWGTVAQHRAEWTKQFDRVVKG</sequence>
<dbReference type="PROSITE" id="PS51318">
    <property type="entry name" value="TAT"/>
    <property type="match status" value="1"/>
</dbReference>
<dbReference type="Pfam" id="PF13416">
    <property type="entry name" value="SBP_bac_8"/>
    <property type="match status" value="1"/>
</dbReference>
<dbReference type="GO" id="GO:0015888">
    <property type="term" value="P:thiamine transport"/>
    <property type="evidence" value="ECO:0007669"/>
    <property type="project" value="TreeGrafter"/>
</dbReference>
<proteinExistence type="predicted"/>
<evidence type="ECO:0000313" key="4">
    <source>
        <dbReference type="EMBL" id="SHH00483.1"/>
    </source>
</evidence>
<dbReference type="PANTHER" id="PTHR30006:SF2">
    <property type="entry name" value="ABC TRANSPORTER SUBSTRATE-BINDING PROTEIN"/>
    <property type="match status" value="1"/>
</dbReference>
<accession>A0A1M5PGV3</accession>
<evidence type="ECO:0000256" key="2">
    <source>
        <dbReference type="ARBA" id="ARBA00022764"/>
    </source>
</evidence>
<dbReference type="OrthoDB" id="6529964at2"/>
<organism evidence="4 5">
    <name type="scientific">Kaistia soli DSM 19436</name>
    <dbReference type="NCBI Taxonomy" id="1122133"/>
    <lineage>
        <taxon>Bacteria</taxon>
        <taxon>Pseudomonadati</taxon>
        <taxon>Pseudomonadota</taxon>
        <taxon>Alphaproteobacteria</taxon>
        <taxon>Hyphomicrobiales</taxon>
        <taxon>Kaistiaceae</taxon>
        <taxon>Kaistia</taxon>
    </lineage>
</organism>
<dbReference type="STRING" id="1122133.SAMN02745157_0151"/>
<keyword evidence="1 3" id="KW-0732">Signal</keyword>
<dbReference type="AlphaFoldDB" id="A0A1M5PGV3"/>
<dbReference type="EMBL" id="FQUP01000011">
    <property type="protein sequence ID" value="SHH00483.1"/>
    <property type="molecule type" value="Genomic_DNA"/>
</dbReference>
<dbReference type="RefSeq" id="WP_073058656.1">
    <property type="nucleotide sequence ID" value="NZ_FQUP01000011.1"/>
</dbReference>
<dbReference type="GO" id="GO:0030975">
    <property type="term" value="F:thiamine binding"/>
    <property type="evidence" value="ECO:0007669"/>
    <property type="project" value="TreeGrafter"/>
</dbReference>
<reference evidence="4 5" key="1">
    <citation type="submission" date="2016-11" db="EMBL/GenBank/DDBJ databases">
        <authorList>
            <person name="Jaros S."/>
            <person name="Januszkiewicz K."/>
            <person name="Wedrychowicz H."/>
        </authorList>
    </citation>
    <scope>NUCLEOTIDE SEQUENCE [LARGE SCALE GENOMIC DNA]</scope>
    <source>
        <strain evidence="4 5">DSM 19436</strain>
    </source>
</reference>
<dbReference type="Proteomes" id="UP000184485">
    <property type="component" value="Unassembled WGS sequence"/>
</dbReference>
<dbReference type="GO" id="GO:0030976">
    <property type="term" value="F:thiamine pyrophosphate binding"/>
    <property type="evidence" value="ECO:0007669"/>
    <property type="project" value="TreeGrafter"/>
</dbReference>
<dbReference type="InterPro" id="IPR006311">
    <property type="entry name" value="TAT_signal"/>
</dbReference>
<feature type="signal peptide" evidence="3">
    <location>
        <begin position="1"/>
        <end position="31"/>
    </location>
</feature>
<evidence type="ECO:0000256" key="1">
    <source>
        <dbReference type="ARBA" id="ARBA00022729"/>
    </source>
</evidence>
<gene>
    <name evidence="4" type="ORF">SAMN02745157_0151</name>
</gene>
<keyword evidence="2" id="KW-0574">Periplasm</keyword>
<dbReference type="InterPro" id="IPR006059">
    <property type="entry name" value="SBP"/>
</dbReference>
<dbReference type="SUPFAM" id="SSF53850">
    <property type="entry name" value="Periplasmic binding protein-like II"/>
    <property type="match status" value="1"/>
</dbReference>
<keyword evidence="5" id="KW-1185">Reference proteome</keyword>
<evidence type="ECO:0000313" key="5">
    <source>
        <dbReference type="Proteomes" id="UP000184485"/>
    </source>
</evidence>
<evidence type="ECO:0000256" key="3">
    <source>
        <dbReference type="SAM" id="SignalP"/>
    </source>
</evidence>
<dbReference type="Gene3D" id="3.40.190.10">
    <property type="entry name" value="Periplasmic binding protein-like II"/>
    <property type="match status" value="2"/>
</dbReference>
<dbReference type="PANTHER" id="PTHR30006">
    <property type="entry name" value="THIAMINE-BINDING PERIPLASMIC PROTEIN-RELATED"/>
    <property type="match status" value="1"/>
</dbReference>
<dbReference type="GO" id="GO:0030288">
    <property type="term" value="C:outer membrane-bounded periplasmic space"/>
    <property type="evidence" value="ECO:0007669"/>
    <property type="project" value="TreeGrafter"/>
</dbReference>
<feature type="chain" id="PRO_5012657714" evidence="3">
    <location>
        <begin position="32"/>
        <end position="349"/>
    </location>
</feature>